<dbReference type="GO" id="GO:0004519">
    <property type="term" value="F:endonuclease activity"/>
    <property type="evidence" value="ECO:0007669"/>
    <property type="project" value="UniProtKB-KW"/>
</dbReference>
<dbReference type="InterPro" id="IPR044925">
    <property type="entry name" value="His-Me_finger_sf"/>
</dbReference>
<accession>A0ABS1YIN0</accession>
<organism evidence="2 3">
    <name type="scientific">Micromonospora tarensis</name>
    <dbReference type="NCBI Taxonomy" id="2806100"/>
    <lineage>
        <taxon>Bacteria</taxon>
        <taxon>Bacillati</taxon>
        <taxon>Actinomycetota</taxon>
        <taxon>Actinomycetes</taxon>
        <taxon>Micromonosporales</taxon>
        <taxon>Micromonosporaceae</taxon>
        <taxon>Micromonospora</taxon>
    </lineage>
</organism>
<evidence type="ECO:0000313" key="2">
    <source>
        <dbReference type="EMBL" id="MBM0277227.1"/>
    </source>
</evidence>
<keyword evidence="3" id="KW-1185">Reference proteome</keyword>
<dbReference type="EMBL" id="JAEVHL010000091">
    <property type="protein sequence ID" value="MBM0277227.1"/>
    <property type="molecule type" value="Genomic_DNA"/>
</dbReference>
<name>A0ABS1YIN0_9ACTN</name>
<dbReference type="RefSeq" id="WP_203149666.1">
    <property type="nucleotide sequence ID" value="NZ_JAEVHL010000091.1"/>
</dbReference>
<reference evidence="2 3" key="1">
    <citation type="submission" date="2021-01" db="EMBL/GenBank/DDBJ databases">
        <title>Draft genome sequence of Micromonospora sp. strain STR1s_6.</title>
        <authorList>
            <person name="Karlyshev A."/>
            <person name="Jawad R."/>
        </authorList>
    </citation>
    <scope>NUCLEOTIDE SEQUENCE [LARGE SCALE GENOMIC DNA]</scope>
    <source>
        <strain evidence="2 3">STR1S-6</strain>
    </source>
</reference>
<keyword evidence="2" id="KW-0255">Endonuclease</keyword>
<keyword evidence="2" id="KW-0540">Nuclease</keyword>
<dbReference type="Proteomes" id="UP000622245">
    <property type="component" value="Unassembled WGS sequence"/>
</dbReference>
<protein>
    <submittedName>
        <fullName evidence="2">HNH endonuclease</fullName>
    </submittedName>
</protein>
<dbReference type="InterPro" id="IPR003615">
    <property type="entry name" value="HNH_nuc"/>
</dbReference>
<evidence type="ECO:0000313" key="3">
    <source>
        <dbReference type="Proteomes" id="UP000622245"/>
    </source>
</evidence>
<comment type="caution">
    <text evidence="2">The sequence shown here is derived from an EMBL/GenBank/DDBJ whole genome shotgun (WGS) entry which is preliminary data.</text>
</comment>
<dbReference type="SUPFAM" id="SSF54060">
    <property type="entry name" value="His-Me finger endonucleases"/>
    <property type="match status" value="1"/>
</dbReference>
<dbReference type="Pfam" id="PF13392">
    <property type="entry name" value="HNH_3"/>
    <property type="match status" value="1"/>
</dbReference>
<proteinExistence type="predicted"/>
<gene>
    <name evidence="2" type="ORF">JM949_18430</name>
</gene>
<sequence length="168" mass="18702">MTDIHPLRLRAFIAQVDTTGGIDACWPWQGFIDDDGYGLFHGVGAHRVACELMNRPIPTGLIVDHRCHNVDTTCPGGVTCRHRRCVNPAHLDVVTRGENVLRSQHTMPHQNAAKTHCPNGHGYTAENTYSRQRAGGVARRECRECRRERSRIEARASRAGARRTQSAA</sequence>
<feature type="domain" description="HNH nuclease" evidence="1">
    <location>
        <begin position="44"/>
        <end position="69"/>
    </location>
</feature>
<evidence type="ECO:0000259" key="1">
    <source>
        <dbReference type="Pfam" id="PF13392"/>
    </source>
</evidence>
<keyword evidence="2" id="KW-0378">Hydrolase</keyword>